<dbReference type="Gene3D" id="3.75.10.10">
    <property type="entry name" value="L-arginine/glycine Amidinotransferase, Chain A"/>
    <property type="match status" value="1"/>
</dbReference>
<dbReference type="InterPro" id="IPR014541">
    <property type="entry name" value="Amdntrnsf_FN0238"/>
</dbReference>
<reference evidence="2" key="1">
    <citation type="journal article" date="2019" name="Int. J. Syst. Evol. Microbiol.">
        <title>The Global Catalogue of Microorganisms (GCM) 10K type strain sequencing project: providing services to taxonomists for standard genome sequencing and annotation.</title>
        <authorList>
            <consortium name="The Broad Institute Genomics Platform"/>
            <consortium name="The Broad Institute Genome Sequencing Center for Infectious Disease"/>
            <person name="Wu L."/>
            <person name="Ma J."/>
        </authorList>
    </citation>
    <scope>NUCLEOTIDE SEQUENCE [LARGE SCALE GENOMIC DNA]</scope>
    <source>
        <strain evidence="2">KCTC 22245</strain>
    </source>
</reference>
<proteinExistence type="predicted"/>
<keyword evidence="1" id="KW-0378">Hydrolase</keyword>
<protein>
    <submittedName>
        <fullName evidence="1">Citrulline utilization hydrolase CtlX</fullName>
    </submittedName>
</protein>
<dbReference type="PANTHER" id="PTHR43224">
    <property type="entry name" value="AMIDINOTRANSFERASE"/>
    <property type="match status" value="1"/>
</dbReference>
<dbReference type="SUPFAM" id="SSF55909">
    <property type="entry name" value="Pentein"/>
    <property type="match status" value="1"/>
</dbReference>
<accession>A0ABV7M8I8</accession>
<dbReference type="NCBIfam" id="NF046062">
    <property type="entry name" value="citrull_CtlX"/>
    <property type="match status" value="1"/>
</dbReference>
<organism evidence="1 2">
    <name type="scientific">Parvularcula lutaonensis</name>
    <dbReference type="NCBI Taxonomy" id="491923"/>
    <lineage>
        <taxon>Bacteria</taxon>
        <taxon>Pseudomonadati</taxon>
        <taxon>Pseudomonadota</taxon>
        <taxon>Alphaproteobacteria</taxon>
        <taxon>Parvularculales</taxon>
        <taxon>Parvularculaceae</taxon>
        <taxon>Parvularcula</taxon>
    </lineage>
</organism>
<name>A0ABV7M8I8_9PROT</name>
<dbReference type="Pfam" id="PF19420">
    <property type="entry name" value="DDAH_eukar"/>
    <property type="match status" value="1"/>
</dbReference>
<gene>
    <name evidence="1" type="primary">ctlX</name>
    <name evidence="1" type="ORF">ACFONP_03120</name>
</gene>
<dbReference type="PANTHER" id="PTHR43224:SF1">
    <property type="entry name" value="AMIDINOTRANSFERASE"/>
    <property type="match status" value="1"/>
</dbReference>
<evidence type="ECO:0000313" key="2">
    <source>
        <dbReference type="Proteomes" id="UP001595607"/>
    </source>
</evidence>
<dbReference type="GO" id="GO:0016787">
    <property type="term" value="F:hydrolase activity"/>
    <property type="evidence" value="ECO:0007669"/>
    <property type="project" value="UniProtKB-KW"/>
</dbReference>
<dbReference type="PIRSF" id="PIRSF028188">
    <property type="entry name" value="Amdntrnsf_FN0238"/>
    <property type="match status" value="1"/>
</dbReference>
<sequence>MTSTRTPLSQNPSAVVMVRPDYFGVNAETAPDNRFQTTEAAGDRPKAIAEFDAMKAALRSAGVTVMSFRQEREDTPDAVFPNNWFSTHHSGLIVQYPMLAQSRRRERRRDVFEALAKFHEITGIVDLAGNEEHGAYLEGTGAVVFDHQERVAFMARSQRADTGVLAKLCETLDYVPQVFTAVDRAGVPIYHTNVMMSLGEKTALVGFDSVPYPDELLLLRRRIEATDRLLIELDNDQIAAFAGNALEVDGCDGPVLVISRRAWNSLRRDQQADLERVVAVVTPELSTIEKSGGSARCMMAGIHLPLKKSATA</sequence>
<comment type="caution">
    <text evidence="1">The sequence shown here is derived from an EMBL/GenBank/DDBJ whole genome shotgun (WGS) entry which is preliminary data.</text>
</comment>
<dbReference type="Proteomes" id="UP001595607">
    <property type="component" value="Unassembled WGS sequence"/>
</dbReference>
<keyword evidence="2" id="KW-1185">Reference proteome</keyword>
<dbReference type="EMBL" id="JBHRVA010000002">
    <property type="protein sequence ID" value="MFC3301723.1"/>
    <property type="molecule type" value="Genomic_DNA"/>
</dbReference>
<dbReference type="RefSeq" id="WP_189573272.1">
    <property type="nucleotide sequence ID" value="NZ_BMXU01000001.1"/>
</dbReference>
<evidence type="ECO:0000313" key="1">
    <source>
        <dbReference type="EMBL" id="MFC3301723.1"/>
    </source>
</evidence>